<gene>
    <name evidence="2" type="ORF">Psch_02794</name>
</gene>
<dbReference type="SUPFAM" id="SSF55298">
    <property type="entry name" value="YjgF-like"/>
    <property type="match status" value="1"/>
</dbReference>
<dbReference type="RefSeq" id="WP_190258499.1">
    <property type="nucleotide sequence ID" value="NZ_QFGA01000002.1"/>
</dbReference>
<comment type="caution">
    <text evidence="2">The sequence shown here is derived from an EMBL/GenBank/DDBJ whole genome shotgun (WGS) entry which is preliminary data.</text>
</comment>
<dbReference type="AlphaFoldDB" id="A0A4Y7RAP4"/>
<proteinExistence type="predicted"/>
<feature type="domain" description="Endoribonuclease L-PSP/chorismate mutase-like" evidence="1">
    <location>
        <begin position="3"/>
        <end position="142"/>
    </location>
</feature>
<dbReference type="Pfam" id="PF14588">
    <property type="entry name" value="YjgF_endoribonc"/>
    <property type="match status" value="1"/>
</dbReference>
<organism evidence="2 3">
    <name type="scientific">Pelotomaculum schinkii</name>
    <dbReference type="NCBI Taxonomy" id="78350"/>
    <lineage>
        <taxon>Bacteria</taxon>
        <taxon>Bacillati</taxon>
        <taxon>Bacillota</taxon>
        <taxon>Clostridia</taxon>
        <taxon>Eubacteriales</taxon>
        <taxon>Desulfotomaculaceae</taxon>
        <taxon>Pelotomaculum</taxon>
    </lineage>
</organism>
<dbReference type="Proteomes" id="UP000298324">
    <property type="component" value="Unassembled WGS sequence"/>
</dbReference>
<evidence type="ECO:0000259" key="1">
    <source>
        <dbReference type="Pfam" id="PF14588"/>
    </source>
</evidence>
<evidence type="ECO:0000313" key="2">
    <source>
        <dbReference type="EMBL" id="TEB05753.1"/>
    </source>
</evidence>
<dbReference type="InterPro" id="IPR013813">
    <property type="entry name" value="Endoribo_LPSP/chorism_mut-like"/>
</dbReference>
<name>A0A4Y7RAP4_9FIRM</name>
<dbReference type="PANTHER" id="PTHR43760:SF1">
    <property type="entry name" value="ENDORIBONUCLEASE L-PSP_CHORISMATE MUTASE-LIKE DOMAIN-CONTAINING PROTEIN"/>
    <property type="match status" value="1"/>
</dbReference>
<dbReference type="EMBL" id="QFGA01000002">
    <property type="protein sequence ID" value="TEB05753.1"/>
    <property type="molecule type" value="Genomic_DNA"/>
</dbReference>
<keyword evidence="3" id="KW-1185">Reference proteome</keyword>
<reference evidence="2 3" key="1">
    <citation type="journal article" date="2018" name="Environ. Microbiol.">
        <title>Novel energy conservation strategies and behaviour of Pelotomaculum schinkii driving syntrophic propionate catabolism.</title>
        <authorList>
            <person name="Hidalgo-Ahumada C.A.P."/>
            <person name="Nobu M.K."/>
            <person name="Narihiro T."/>
            <person name="Tamaki H."/>
            <person name="Liu W.T."/>
            <person name="Kamagata Y."/>
            <person name="Stams A.J.M."/>
            <person name="Imachi H."/>
            <person name="Sousa D.Z."/>
        </authorList>
    </citation>
    <scope>NUCLEOTIDE SEQUENCE [LARGE SCALE GENOMIC DNA]</scope>
    <source>
        <strain evidence="2 3">HH</strain>
    </source>
</reference>
<protein>
    <submittedName>
        <fullName evidence="2">Endoribonuclease L-PSP</fullName>
    </submittedName>
</protein>
<accession>A0A4Y7RAP4</accession>
<dbReference type="InterPro" id="IPR035959">
    <property type="entry name" value="RutC-like_sf"/>
</dbReference>
<evidence type="ECO:0000313" key="3">
    <source>
        <dbReference type="Proteomes" id="UP000298324"/>
    </source>
</evidence>
<dbReference type="CDD" id="cd02199">
    <property type="entry name" value="YjgF_YER057c_UK114_like_1"/>
    <property type="match status" value="1"/>
</dbReference>
<sequence length="151" mass="15951">MYEAKLESMGLRLPPVPKPVAAYVPAVMVGKYIYTSGQLPLVDGKLAYKGKMGCELTEDQGYTAAKICAVNCLSAVREMTGSLDHVERIVKVTGFVNSAAGFVNQPKVINGASELLGEIFGEAGRHARSAVGVSELPLGAAVEVEIVVKIK</sequence>
<dbReference type="PANTHER" id="PTHR43760">
    <property type="entry name" value="ENDORIBONUCLEASE-RELATED"/>
    <property type="match status" value="1"/>
</dbReference>
<dbReference type="Gene3D" id="3.30.1330.40">
    <property type="entry name" value="RutC-like"/>
    <property type="match status" value="1"/>
</dbReference>